<comment type="cofactor">
    <cofactor evidence="1">
        <name>Mg(2+)</name>
        <dbReference type="ChEBI" id="CHEBI:18420"/>
    </cofactor>
</comment>
<evidence type="ECO:0000313" key="6">
    <source>
        <dbReference type="Proteomes" id="UP001559025"/>
    </source>
</evidence>
<dbReference type="SFLD" id="SFLDS00003">
    <property type="entry name" value="Haloacid_Dehalogenase"/>
    <property type="match status" value="1"/>
</dbReference>
<comment type="similarity">
    <text evidence="2">Belongs to the HAD-like hydrolase superfamily. CbbY/CbbZ/Gph/YieH family.</text>
</comment>
<dbReference type="InterPro" id="IPR023198">
    <property type="entry name" value="PGP-like_dom2"/>
</dbReference>
<organism evidence="5 6">
    <name type="scientific">Neoaquamicrobium sediminum</name>
    <dbReference type="NCBI Taxonomy" id="1849104"/>
    <lineage>
        <taxon>Bacteria</taxon>
        <taxon>Pseudomonadati</taxon>
        <taxon>Pseudomonadota</taxon>
        <taxon>Alphaproteobacteria</taxon>
        <taxon>Hyphomicrobiales</taxon>
        <taxon>Phyllobacteriaceae</taxon>
        <taxon>Neoaquamicrobium</taxon>
    </lineage>
</organism>
<dbReference type="Proteomes" id="UP001559025">
    <property type="component" value="Unassembled WGS sequence"/>
</dbReference>
<dbReference type="InterPro" id="IPR051600">
    <property type="entry name" value="Beta-PGM-like"/>
</dbReference>
<protein>
    <submittedName>
        <fullName evidence="5">HAD-IA family hydrolase</fullName>
    </submittedName>
</protein>
<dbReference type="SFLD" id="SFLDG01129">
    <property type="entry name" value="C1.5:_HAD__Beta-PGM__Phosphata"/>
    <property type="match status" value="1"/>
</dbReference>
<gene>
    <name evidence="5" type="ORF">V1479_08115</name>
</gene>
<dbReference type="PANTHER" id="PTHR46193:SF10">
    <property type="entry name" value="6-PHOSPHOGLUCONATE PHOSPHATASE"/>
    <property type="match status" value="1"/>
</dbReference>
<keyword evidence="6" id="KW-1185">Reference proteome</keyword>
<dbReference type="RefSeq" id="WP_368802462.1">
    <property type="nucleotide sequence ID" value="NZ_JAZHFV010000002.1"/>
</dbReference>
<evidence type="ECO:0000256" key="4">
    <source>
        <dbReference type="ARBA" id="ARBA00022842"/>
    </source>
</evidence>
<reference evidence="5 6" key="1">
    <citation type="submission" date="2024-01" db="EMBL/GenBank/DDBJ databases">
        <title>New evidence supports the origin of RcGTA from prophage.</title>
        <authorList>
            <person name="Xu Y."/>
            <person name="Liu B."/>
            <person name="Chen F."/>
        </authorList>
    </citation>
    <scope>NUCLEOTIDE SEQUENCE [LARGE SCALE GENOMIC DNA]</scope>
    <source>
        <strain evidence="5 6">CBW1107-2</strain>
    </source>
</reference>
<name>A0ABV3WRH8_9HYPH</name>
<keyword evidence="5" id="KW-0378">Hydrolase</keyword>
<accession>A0ABV3WRH8</accession>
<evidence type="ECO:0000256" key="2">
    <source>
        <dbReference type="ARBA" id="ARBA00006171"/>
    </source>
</evidence>
<dbReference type="Gene3D" id="1.10.150.240">
    <property type="entry name" value="Putative phosphatase, domain 2"/>
    <property type="match status" value="1"/>
</dbReference>
<evidence type="ECO:0000256" key="3">
    <source>
        <dbReference type="ARBA" id="ARBA00022723"/>
    </source>
</evidence>
<dbReference type="PANTHER" id="PTHR46193">
    <property type="entry name" value="6-PHOSPHOGLUCONATE PHOSPHATASE"/>
    <property type="match status" value="1"/>
</dbReference>
<dbReference type="GO" id="GO:0016787">
    <property type="term" value="F:hydrolase activity"/>
    <property type="evidence" value="ECO:0007669"/>
    <property type="project" value="UniProtKB-KW"/>
</dbReference>
<keyword evidence="4" id="KW-0460">Magnesium</keyword>
<dbReference type="InterPro" id="IPR036412">
    <property type="entry name" value="HAD-like_sf"/>
</dbReference>
<comment type="caution">
    <text evidence="5">The sequence shown here is derived from an EMBL/GenBank/DDBJ whole genome shotgun (WGS) entry which is preliminary data.</text>
</comment>
<sequence>MPLQTAAIVAERDPLQNIALIIFDCDGVLIDSEPIASSTLAESLRGAGVDISASESHVKFTGNSVSTIRRMIEDDYGITDIEPLMSSWHETLFRTFGERLTAMPGILQVVSDLQRPKCVASNSSMRRLELSLGHLELWDHFKPAIFSAEAVARPKPAPDLMLHCAQEFKVDPSLCVMIDDSPHGVEAAVAAGMIAIGFVDPADPRPERAKVLRAAGADAVAEGAGELLAALNAANALLASPGS</sequence>
<keyword evidence="3" id="KW-0479">Metal-binding</keyword>
<dbReference type="Gene3D" id="3.40.50.1000">
    <property type="entry name" value="HAD superfamily/HAD-like"/>
    <property type="match status" value="1"/>
</dbReference>
<dbReference type="NCBIfam" id="TIGR01509">
    <property type="entry name" value="HAD-SF-IA-v3"/>
    <property type="match status" value="1"/>
</dbReference>
<evidence type="ECO:0000256" key="1">
    <source>
        <dbReference type="ARBA" id="ARBA00001946"/>
    </source>
</evidence>
<proteinExistence type="inferred from homology"/>
<dbReference type="SUPFAM" id="SSF56784">
    <property type="entry name" value="HAD-like"/>
    <property type="match status" value="1"/>
</dbReference>
<dbReference type="EMBL" id="JAZHFV010000002">
    <property type="protein sequence ID" value="MEX4007266.1"/>
    <property type="molecule type" value="Genomic_DNA"/>
</dbReference>
<evidence type="ECO:0000313" key="5">
    <source>
        <dbReference type="EMBL" id="MEX4007266.1"/>
    </source>
</evidence>
<dbReference type="InterPro" id="IPR006439">
    <property type="entry name" value="HAD-SF_hydro_IA"/>
</dbReference>
<dbReference type="InterPro" id="IPR023214">
    <property type="entry name" value="HAD_sf"/>
</dbReference>
<dbReference type="SFLD" id="SFLDG01135">
    <property type="entry name" value="C1.5.6:_HAD__Beta-PGM__Phospha"/>
    <property type="match status" value="1"/>
</dbReference>
<dbReference type="Pfam" id="PF00702">
    <property type="entry name" value="Hydrolase"/>
    <property type="match status" value="1"/>
</dbReference>